<reference evidence="1" key="2">
    <citation type="submission" date="2023-06" db="EMBL/GenBank/DDBJ databases">
        <authorList>
            <person name="Ma L."/>
            <person name="Liu K.-W."/>
            <person name="Li Z."/>
            <person name="Hsiao Y.-Y."/>
            <person name="Qi Y."/>
            <person name="Fu T."/>
            <person name="Tang G."/>
            <person name="Zhang D."/>
            <person name="Sun W.-H."/>
            <person name="Liu D.-K."/>
            <person name="Li Y."/>
            <person name="Chen G.-Z."/>
            <person name="Liu X.-D."/>
            <person name="Liao X.-Y."/>
            <person name="Jiang Y.-T."/>
            <person name="Yu X."/>
            <person name="Hao Y."/>
            <person name="Huang J."/>
            <person name="Zhao X.-W."/>
            <person name="Ke S."/>
            <person name="Chen Y.-Y."/>
            <person name="Wu W.-L."/>
            <person name="Hsu J.-L."/>
            <person name="Lin Y.-F."/>
            <person name="Huang M.-D."/>
            <person name="Li C.-Y."/>
            <person name="Huang L."/>
            <person name="Wang Z.-W."/>
            <person name="Zhao X."/>
            <person name="Zhong W.-Y."/>
            <person name="Peng D.-H."/>
            <person name="Ahmad S."/>
            <person name="Lan S."/>
            <person name="Zhang J.-S."/>
            <person name="Tsai W.-C."/>
            <person name="Van De Peer Y."/>
            <person name="Liu Z.-J."/>
        </authorList>
    </citation>
    <scope>NUCLEOTIDE SEQUENCE</scope>
    <source>
        <strain evidence="1">CP</strain>
        <tissue evidence="1">Leaves</tissue>
    </source>
</reference>
<dbReference type="Proteomes" id="UP001180020">
    <property type="component" value="Unassembled WGS sequence"/>
</dbReference>
<reference evidence="1" key="1">
    <citation type="journal article" date="2023" name="Nat. Commun.">
        <title>Diploid and tetraploid genomes of Acorus and the evolution of monocots.</title>
        <authorList>
            <person name="Ma L."/>
            <person name="Liu K.W."/>
            <person name="Li Z."/>
            <person name="Hsiao Y.Y."/>
            <person name="Qi Y."/>
            <person name="Fu T."/>
            <person name="Tang G.D."/>
            <person name="Zhang D."/>
            <person name="Sun W.H."/>
            <person name="Liu D.K."/>
            <person name="Li Y."/>
            <person name="Chen G.Z."/>
            <person name="Liu X.D."/>
            <person name="Liao X.Y."/>
            <person name="Jiang Y.T."/>
            <person name="Yu X."/>
            <person name="Hao Y."/>
            <person name="Huang J."/>
            <person name="Zhao X.W."/>
            <person name="Ke S."/>
            <person name="Chen Y.Y."/>
            <person name="Wu W.L."/>
            <person name="Hsu J.L."/>
            <person name="Lin Y.F."/>
            <person name="Huang M.D."/>
            <person name="Li C.Y."/>
            <person name="Huang L."/>
            <person name="Wang Z.W."/>
            <person name="Zhao X."/>
            <person name="Zhong W.Y."/>
            <person name="Peng D.H."/>
            <person name="Ahmad S."/>
            <person name="Lan S."/>
            <person name="Zhang J.S."/>
            <person name="Tsai W.C."/>
            <person name="Van de Peer Y."/>
            <person name="Liu Z.J."/>
        </authorList>
    </citation>
    <scope>NUCLEOTIDE SEQUENCE</scope>
    <source>
        <strain evidence="1">CP</strain>
    </source>
</reference>
<proteinExistence type="predicted"/>
<dbReference type="AlphaFoldDB" id="A0AAV9C1N4"/>
<dbReference type="EMBL" id="JAUJYO010000022">
    <property type="protein sequence ID" value="KAK1282271.1"/>
    <property type="molecule type" value="Genomic_DNA"/>
</dbReference>
<evidence type="ECO:0000313" key="1">
    <source>
        <dbReference type="EMBL" id="KAK1282271.1"/>
    </source>
</evidence>
<gene>
    <name evidence="1" type="ORF">QJS10_CPB22g00670</name>
</gene>
<keyword evidence="2" id="KW-1185">Reference proteome</keyword>
<sequence length="219" mass="24971">MAADLIKPFSEQEIELVIHSLPRNKALRPMDIQAMAWGSTHFAPIPTVTNPKTFKDDEPISVCDTNGNHLLDVKKSTVRRPFIWVSARYSAYWTTTSAGSHACHPHSVASRPLVHVRECMSAMVKEDGELRAMENLKPQLQWSECIRKMQLKYVIETEDMRGGLGPLLLRMEAVVIYMGLQFAYTAGYEQVHHLQSVFVRYHVKLYVDQKLWRGMQGGS</sequence>
<organism evidence="1 2">
    <name type="scientific">Acorus calamus</name>
    <name type="common">Sweet flag</name>
    <dbReference type="NCBI Taxonomy" id="4465"/>
    <lineage>
        <taxon>Eukaryota</taxon>
        <taxon>Viridiplantae</taxon>
        <taxon>Streptophyta</taxon>
        <taxon>Embryophyta</taxon>
        <taxon>Tracheophyta</taxon>
        <taxon>Spermatophyta</taxon>
        <taxon>Magnoliopsida</taxon>
        <taxon>Liliopsida</taxon>
        <taxon>Acoraceae</taxon>
        <taxon>Acorus</taxon>
    </lineage>
</organism>
<evidence type="ECO:0000313" key="2">
    <source>
        <dbReference type="Proteomes" id="UP001180020"/>
    </source>
</evidence>
<comment type="caution">
    <text evidence="1">The sequence shown here is derived from an EMBL/GenBank/DDBJ whole genome shotgun (WGS) entry which is preliminary data.</text>
</comment>
<protein>
    <submittedName>
        <fullName evidence="1">Uncharacterized protein</fullName>
    </submittedName>
</protein>
<name>A0AAV9C1N4_ACOCL</name>
<accession>A0AAV9C1N4</accession>